<evidence type="ECO:0000259" key="1">
    <source>
        <dbReference type="PROSITE" id="PS50041"/>
    </source>
</evidence>
<dbReference type="InterPro" id="IPR016186">
    <property type="entry name" value="C-type_lectin-like/link_sf"/>
</dbReference>
<reference evidence="2" key="1">
    <citation type="journal article" date="2014" name="Front. Microbiol.">
        <title>High frequency of phylogenetically diverse reductive dehalogenase-homologous genes in deep subseafloor sedimentary metagenomes.</title>
        <authorList>
            <person name="Kawai M."/>
            <person name="Futagami T."/>
            <person name="Toyoda A."/>
            <person name="Takaki Y."/>
            <person name="Nishi S."/>
            <person name="Hori S."/>
            <person name="Arai W."/>
            <person name="Tsubouchi T."/>
            <person name="Morono Y."/>
            <person name="Uchiyama I."/>
            <person name="Ito T."/>
            <person name="Fujiyama A."/>
            <person name="Inagaki F."/>
            <person name="Takami H."/>
        </authorList>
    </citation>
    <scope>NUCLEOTIDE SEQUENCE</scope>
    <source>
        <strain evidence="2">Expedition CK06-06</strain>
    </source>
</reference>
<gene>
    <name evidence="2" type="ORF">S01H1_41830</name>
</gene>
<comment type="caution">
    <text evidence="2">The sequence shown here is derived from an EMBL/GenBank/DDBJ whole genome shotgun (WGS) entry which is preliminary data.</text>
</comment>
<dbReference type="InterPro" id="IPR013222">
    <property type="entry name" value="Glyco_hyd_98_carb-bd"/>
</dbReference>
<dbReference type="AlphaFoldDB" id="X0U7W7"/>
<protein>
    <recommendedName>
        <fullName evidence="1">C-type lectin domain-containing protein</fullName>
    </recommendedName>
</protein>
<evidence type="ECO:0000313" key="2">
    <source>
        <dbReference type="EMBL" id="GAG01894.1"/>
    </source>
</evidence>
<dbReference type="SUPFAM" id="SSF49785">
    <property type="entry name" value="Galactose-binding domain-like"/>
    <property type="match status" value="1"/>
</dbReference>
<dbReference type="EMBL" id="BARS01026553">
    <property type="protein sequence ID" value="GAG01894.1"/>
    <property type="molecule type" value="Genomic_DNA"/>
</dbReference>
<dbReference type="Gene3D" id="2.60.120.1060">
    <property type="entry name" value="NPCBM/NEW2 domain"/>
    <property type="match status" value="1"/>
</dbReference>
<dbReference type="SMART" id="SM00776">
    <property type="entry name" value="NPCBM"/>
    <property type="match status" value="1"/>
</dbReference>
<dbReference type="InterPro" id="IPR001304">
    <property type="entry name" value="C-type_lectin-like"/>
</dbReference>
<dbReference type="SUPFAM" id="SSF56436">
    <property type="entry name" value="C-type lectin-like"/>
    <property type="match status" value="1"/>
</dbReference>
<feature type="non-terminal residue" evidence="2">
    <location>
        <position position="1"/>
    </location>
</feature>
<dbReference type="InterPro" id="IPR038637">
    <property type="entry name" value="NPCBM_sf"/>
</dbReference>
<feature type="non-terminal residue" evidence="2">
    <location>
        <position position="266"/>
    </location>
</feature>
<dbReference type="InterPro" id="IPR008979">
    <property type="entry name" value="Galactose-bd-like_sf"/>
</dbReference>
<name>X0U7W7_9ZZZZ</name>
<dbReference type="PROSITE" id="PS50041">
    <property type="entry name" value="C_TYPE_LECTIN_2"/>
    <property type="match status" value="1"/>
</dbReference>
<dbReference type="Pfam" id="PF00059">
    <property type="entry name" value="Lectin_C"/>
    <property type="match status" value="1"/>
</dbReference>
<dbReference type="Pfam" id="PF08305">
    <property type="entry name" value="NPCBM"/>
    <property type="match status" value="1"/>
</dbReference>
<sequence length="266" mass="28734">YRQVVRDFPDTRQAREAELKIVNLEGPVPGEGPAEALLPEETVVYLSDLPESEVRVGFGTFGKNGSLGYDGKRVVVGGKPSPKGLSMHPLSNGASHVAYRLDGKFRSFSAAAAQNDDMGSSSTPMTFKVLGDGKLLWVSPPIQVKGAAQECRVDVSGVSKLELVVECPGIDSQAHAVWVEPRLSGSKLAGVTPARPASQVPPDAVSFRGHRYRLYAQPMSWHDAKRFCERLGGHLVTITSKEESDFATDLVRKAGGDTWIGFTDER</sequence>
<accession>X0U7W7</accession>
<dbReference type="InterPro" id="IPR016187">
    <property type="entry name" value="CTDL_fold"/>
</dbReference>
<dbReference type="Gene3D" id="3.10.100.10">
    <property type="entry name" value="Mannose-Binding Protein A, subunit A"/>
    <property type="match status" value="1"/>
</dbReference>
<proteinExistence type="predicted"/>
<dbReference type="InterPro" id="IPR050111">
    <property type="entry name" value="C-type_lectin/snaclec_domain"/>
</dbReference>
<dbReference type="PANTHER" id="PTHR22803">
    <property type="entry name" value="MANNOSE, PHOSPHOLIPASE, LECTIN RECEPTOR RELATED"/>
    <property type="match status" value="1"/>
</dbReference>
<feature type="domain" description="C-type lectin" evidence="1">
    <location>
        <begin position="207"/>
        <end position="266"/>
    </location>
</feature>
<organism evidence="2">
    <name type="scientific">marine sediment metagenome</name>
    <dbReference type="NCBI Taxonomy" id="412755"/>
    <lineage>
        <taxon>unclassified sequences</taxon>
        <taxon>metagenomes</taxon>
        <taxon>ecological metagenomes</taxon>
    </lineage>
</organism>